<dbReference type="eggNOG" id="ENOG502ZJX9">
    <property type="taxonomic scope" value="Bacteria"/>
</dbReference>
<gene>
    <name evidence="1" type="ORF">F971_01505</name>
</gene>
<comment type="caution">
    <text evidence="1">The sequence shown here is derived from an EMBL/GenBank/DDBJ whole genome shotgun (WGS) entry which is preliminary data.</text>
</comment>
<name>N8W6N4_9GAMM</name>
<evidence type="ECO:0000313" key="2">
    <source>
        <dbReference type="Proteomes" id="UP000013049"/>
    </source>
</evidence>
<dbReference type="EMBL" id="APPC01000016">
    <property type="protein sequence ID" value="ENU92523.1"/>
    <property type="molecule type" value="Genomic_DNA"/>
</dbReference>
<dbReference type="Proteomes" id="UP000013049">
    <property type="component" value="Unassembled WGS sequence"/>
</dbReference>
<proteinExistence type="predicted"/>
<sequence>MLTKIPRNNPVVLSDQELRIIEEARVALGLETIEEALEALIRLRVRELMMKLAGREIVKTQRYL</sequence>
<dbReference type="HOGENOM" id="CLU_209506_0_0_6"/>
<organism evidence="1 2">
    <name type="scientific">Acinetobacter vivianii</name>
    <dbReference type="NCBI Taxonomy" id="1776742"/>
    <lineage>
        <taxon>Bacteria</taxon>
        <taxon>Pseudomonadati</taxon>
        <taxon>Pseudomonadota</taxon>
        <taxon>Gammaproteobacteria</taxon>
        <taxon>Moraxellales</taxon>
        <taxon>Moraxellaceae</taxon>
        <taxon>Acinetobacter</taxon>
    </lineage>
</organism>
<dbReference type="AlphaFoldDB" id="N8W6N4"/>
<reference evidence="1 2" key="1">
    <citation type="submission" date="2013-02" db="EMBL/GenBank/DDBJ databases">
        <title>The Genome Sequence of Acinetobacter sp. NIPH 758.</title>
        <authorList>
            <consortium name="The Broad Institute Genome Sequencing Platform"/>
            <consortium name="The Broad Institute Genome Sequencing Center for Infectious Disease"/>
            <person name="Cerqueira G."/>
            <person name="Feldgarden M."/>
            <person name="Courvalin P."/>
            <person name="Perichon B."/>
            <person name="Grillot-Courvalin C."/>
            <person name="Clermont D."/>
            <person name="Rocha E."/>
            <person name="Yoon E.-J."/>
            <person name="Nemec A."/>
            <person name="Walker B."/>
            <person name="Young S.K."/>
            <person name="Zeng Q."/>
            <person name="Gargeya S."/>
            <person name="Fitzgerald M."/>
            <person name="Haas B."/>
            <person name="Abouelleil A."/>
            <person name="Alvarado L."/>
            <person name="Arachchi H.M."/>
            <person name="Berlin A.M."/>
            <person name="Chapman S.B."/>
            <person name="Dewar J."/>
            <person name="Goldberg J."/>
            <person name="Griggs A."/>
            <person name="Gujja S."/>
            <person name="Hansen M."/>
            <person name="Howarth C."/>
            <person name="Imamovic A."/>
            <person name="Larimer J."/>
            <person name="McCowan C."/>
            <person name="Murphy C."/>
            <person name="Neiman D."/>
            <person name="Pearson M."/>
            <person name="Priest M."/>
            <person name="Roberts A."/>
            <person name="Saif S."/>
            <person name="Shea T."/>
            <person name="Sisk P."/>
            <person name="Sykes S."/>
            <person name="Wortman J."/>
            <person name="Nusbaum C."/>
            <person name="Birren B."/>
        </authorList>
    </citation>
    <scope>NUCLEOTIDE SEQUENCE [LARGE SCALE GENOMIC DNA]</scope>
    <source>
        <strain evidence="1 2">NIPH 758</strain>
    </source>
</reference>
<evidence type="ECO:0000313" key="1">
    <source>
        <dbReference type="EMBL" id="ENU92523.1"/>
    </source>
</evidence>
<dbReference type="PATRIC" id="fig|1217712.3.peg.1446"/>
<protein>
    <submittedName>
        <fullName evidence="1">Uncharacterized protein</fullName>
    </submittedName>
</protein>
<dbReference type="RefSeq" id="WP_004770735.1">
    <property type="nucleotide sequence ID" value="NZ_KB849357.1"/>
</dbReference>
<accession>N8W6N4</accession>